<feature type="transmembrane region" description="Helical" evidence="1">
    <location>
        <begin position="131"/>
        <end position="154"/>
    </location>
</feature>
<evidence type="ECO:0000313" key="3">
    <source>
        <dbReference type="Proteomes" id="UP001612741"/>
    </source>
</evidence>
<reference evidence="2 3" key="1">
    <citation type="submission" date="2024-10" db="EMBL/GenBank/DDBJ databases">
        <title>The Natural Products Discovery Center: Release of the First 8490 Sequenced Strains for Exploring Actinobacteria Biosynthetic Diversity.</title>
        <authorList>
            <person name="Kalkreuter E."/>
            <person name="Kautsar S.A."/>
            <person name="Yang D."/>
            <person name="Bader C.D."/>
            <person name="Teijaro C.N."/>
            <person name="Fluegel L."/>
            <person name="Davis C.M."/>
            <person name="Simpson J.R."/>
            <person name="Lauterbach L."/>
            <person name="Steele A.D."/>
            <person name="Gui C."/>
            <person name="Meng S."/>
            <person name="Li G."/>
            <person name="Viehrig K."/>
            <person name="Ye F."/>
            <person name="Su P."/>
            <person name="Kiefer A.F."/>
            <person name="Nichols A."/>
            <person name="Cepeda A.J."/>
            <person name="Yan W."/>
            <person name="Fan B."/>
            <person name="Jiang Y."/>
            <person name="Adhikari A."/>
            <person name="Zheng C.-J."/>
            <person name="Schuster L."/>
            <person name="Cowan T.M."/>
            <person name="Smanski M.J."/>
            <person name="Chevrette M.G."/>
            <person name="De Carvalho L.P.S."/>
            <person name="Shen B."/>
        </authorList>
    </citation>
    <scope>NUCLEOTIDE SEQUENCE [LARGE SCALE GENOMIC DNA]</scope>
    <source>
        <strain evidence="2 3">NPDC050545</strain>
    </source>
</reference>
<accession>A0ABW7YRS8</accession>
<protein>
    <submittedName>
        <fullName evidence="2">Uncharacterized protein</fullName>
    </submittedName>
</protein>
<keyword evidence="1" id="KW-0812">Transmembrane</keyword>
<gene>
    <name evidence="2" type="ORF">ACIBG2_13450</name>
</gene>
<keyword evidence="3" id="KW-1185">Reference proteome</keyword>
<organism evidence="2 3">
    <name type="scientific">Nonomuraea typhae</name>
    <dbReference type="NCBI Taxonomy" id="2603600"/>
    <lineage>
        <taxon>Bacteria</taxon>
        <taxon>Bacillati</taxon>
        <taxon>Actinomycetota</taxon>
        <taxon>Actinomycetes</taxon>
        <taxon>Streptosporangiales</taxon>
        <taxon>Streptosporangiaceae</taxon>
        <taxon>Nonomuraea</taxon>
    </lineage>
</organism>
<feature type="transmembrane region" description="Helical" evidence="1">
    <location>
        <begin position="21"/>
        <end position="43"/>
    </location>
</feature>
<sequence length="159" mass="16128">MGDYLSPRVSGKPERKARGGCALAVIVAGAVLVVCAILPWAGVEARVDLLGAGVAKDVRGIDGSFGVYTLLAGLAAVVLGAAGLMTGKPWAVLAALPGLAAVVLLVMFVAAPQGLADRVSVDLGVLSIAPVIRFGWFAALASALAVVAFGVLSWPRRRR</sequence>
<comment type="caution">
    <text evidence="2">The sequence shown here is derived from an EMBL/GenBank/DDBJ whole genome shotgun (WGS) entry which is preliminary data.</text>
</comment>
<name>A0ABW7YRS8_9ACTN</name>
<proteinExistence type="predicted"/>
<evidence type="ECO:0000256" key="1">
    <source>
        <dbReference type="SAM" id="Phobius"/>
    </source>
</evidence>
<dbReference type="Proteomes" id="UP001612741">
    <property type="component" value="Unassembled WGS sequence"/>
</dbReference>
<keyword evidence="1" id="KW-0472">Membrane</keyword>
<keyword evidence="1" id="KW-1133">Transmembrane helix</keyword>
<feature type="transmembrane region" description="Helical" evidence="1">
    <location>
        <begin position="63"/>
        <end position="84"/>
    </location>
</feature>
<evidence type="ECO:0000313" key="2">
    <source>
        <dbReference type="EMBL" id="MFI6498392.1"/>
    </source>
</evidence>
<dbReference type="RefSeq" id="WP_397081641.1">
    <property type="nucleotide sequence ID" value="NZ_JBITGY010000003.1"/>
</dbReference>
<feature type="transmembrane region" description="Helical" evidence="1">
    <location>
        <begin position="91"/>
        <end position="111"/>
    </location>
</feature>
<dbReference type="EMBL" id="JBITGY010000003">
    <property type="protein sequence ID" value="MFI6498392.1"/>
    <property type="molecule type" value="Genomic_DNA"/>
</dbReference>